<feature type="compositionally biased region" description="Polar residues" evidence="1">
    <location>
        <begin position="283"/>
        <end position="293"/>
    </location>
</feature>
<protein>
    <submittedName>
        <fullName evidence="2">Uncharacterized protein</fullName>
    </submittedName>
</protein>
<evidence type="ECO:0000256" key="1">
    <source>
        <dbReference type="SAM" id="MobiDB-lite"/>
    </source>
</evidence>
<accession>A0A1Y2AER3</accession>
<feature type="region of interest" description="Disordered" evidence="1">
    <location>
        <begin position="265"/>
        <end position="293"/>
    </location>
</feature>
<evidence type="ECO:0000313" key="3">
    <source>
        <dbReference type="Proteomes" id="UP000193920"/>
    </source>
</evidence>
<feature type="compositionally biased region" description="Polar residues" evidence="1">
    <location>
        <begin position="267"/>
        <end position="276"/>
    </location>
</feature>
<feature type="compositionally biased region" description="Low complexity" evidence="1">
    <location>
        <begin position="218"/>
        <end position="233"/>
    </location>
</feature>
<sequence length="293" mass="34701">MDIEKYTLNDKHNNKNLTIKDIIKENLNYNERNDKNIITNLNDTNYFHDNNINKNKTRYNNKYIYNKHNNTINKENTKSNSYKDDTKMNSKNFIDEYNSKFIHNDNNKLFSRDTFDFTYEINKERKKITNNNENNIDDLPSTSNNILNYNNCDSEIPNFEFKKFNSNEFFKNTNPVKKSRKGKEVIYEDITPKQIILSHRPLLFPCLEGIKTVKNTSENFKNSSLNNSKNNSSPYHKSCLEHESNSPEYYHKIINSIINDKDYDMPDSSNNINTSHSDIKMTEITSNPLRKRP</sequence>
<feature type="region of interest" description="Disordered" evidence="1">
    <location>
        <begin position="218"/>
        <end position="238"/>
    </location>
</feature>
<dbReference type="AlphaFoldDB" id="A0A1Y2AER3"/>
<evidence type="ECO:0000313" key="2">
    <source>
        <dbReference type="EMBL" id="ORY20966.1"/>
    </source>
</evidence>
<reference evidence="2 3" key="1">
    <citation type="submission" date="2016-08" db="EMBL/GenBank/DDBJ databases">
        <title>A Parts List for Fungal Cellulosomes Revealed by Comparative Genomics.</title>
        <authorList>
            <consortium name="DOE Joint Genome Institute"/>
            <person name="Haitjema C.H."/>
            <person name="Gilmore S.P."/>
            <person name="Henske J.K."/>
            <person name="Solomon K.V."/>
            <person name="De Groot R."/>
            <person name="Kuo A."/>
            <person name="Mondo S.J."/>
            <person name="Salamov A.A."/>
            <person name="Labutti K."/>
            <person name="Zhao Z."/>
            <person name="Chiniquy J."/>
            <person name="Barry K."/>
            <person name="Brewer H.M."/>
            <person name="Purvine S.O."/>
            <person name="Wright A.T."/>
            <person name="Boxma B."/>
            <person name="Van Alen T."/>
            <person name="Hackstein J.H."/>
            <person name="Baker S.E."/>
            <person name="Grigoriev I.V."/>
            <person name="O'Malley M.A."/>
        </authorList>
    </citation>
    <scope>NUCLEOTIDE SEQUENCE [LARGE SCALE GENOMIC DNA]</scope>
    <source>
        <strain evidence="2 3">G1</strain>
    </source>
</reference>
<feature type="non-terminal residue" evidence="2">
    <location>
        <position position="293"/>
    </location>
</feature>
<dbReference type="Proteomes" id="UP000193920">
    <property type="component" value="Unassembled WGS sequence"/>
</dbReference>
<keyword evidence="3" id="KW-1185">Reference proteome</keyword>
<dbReference type="EMBL" id="MCOG01000275">
    <property type="protein sequence ID" value="ORY20966.1"/>
    <property type="molecule type" value="Genomic_DNA"/>
</dbReference>
<gene>
    <name evidence="2" type="ORF">LY90DRAFT_516364</name>
</gene>
<name>A0A1Y2AER3_9FUNG</name>
<comment type="caution">
    <text evidence="2">The sequence shown here is derived from an EMBL/GenBank/DDBJ whole genome shotgun (WGS) entry which is preliminary data.</text>
</comment>
<proteinExistence type="predicted"/>
<organism evidence="2 3">
    <name type="scientific">Neocallimastix californiae</name>
    <dbReference type="NCBI Taxonomy" id="1754190"/>
    <lineage>
        <taxon>Eukaryota</taxon>
        <taxon>Fungi</taxon>
        <taxon>Fungi incertae sedis</taxon>
        <taxon>Chytridiomycota</taxon>
        <taxon>Chytridiomycota incertae sedis</taxon>
        <taxon>Neocallimastigomycetes</taxon>
        <taxon>Neocallimastigales</taxon>
        <taxon>Neocallimastigaceae</taxon>
        <taxon>Neocallimastix</taxon>
    </lineage>
</organism>